<dbReference type="InterPro" id="IPR008969">
    <property type="entry name" value="CarboxyPept-like_regulatory"/>
</dbReference>
<dbReference type="InterPro" id="IPR041700">
    <property type="entry name" value="OMP_b-brl_3"/>
</dbReference>
<keyword evidence="2" id="KW-0472">Membrane</keyword>
<reference evidence="6 7" key="1">
    <citation type="submission" date="2022-06" db="EMBL/GenBank/DDBJ databases">
        <title>A taxonomic note on the genus Prevotella: Description of four novel genera and emended description of the genera Hallella and Xylanibacter.</title>
        <authorList>
            <person name="Hitch T.C.A."/>
        </authorList>
    </citation>
    <scope>NUCLEOTIDE SEQUENCE [LARGE SCALE GENOMIC DNA]</scope>
    <source>
        <strain evidence="6 7">DSM 100619</strain>
    </source>
</reference>
<evidence type="ECO:0000256" key="1">
    <source>
        <dbReference type="ARBA" id="ARBA00004442"/>
    </source>
</evidence>
<comment type="caution">
    <text evidence="6">The sequence shown here is derived from an EMBL/GenBank/DDBJ whole genome shotgun (WGS) entry which is preliminary data.</text>
</comment>
<feature type="domain" description="Outer membrane protein beta-barrel" evidence="5">
    <location>
        <begin position="372"/>
        <end position="746"/>
    </location>
</feature>
<keyword evidence="7" id="KW-1185">Reference proteome</keyword>
<dbReference type="Proteomes" id="UP001204015">
    <property type="component" value="Unassembled WGS sequence"/>
</dbReference>
<feature type="chain" id="PRO_5045326587" evidence="4">
    <location>
        <begin position="21"/>
        <end position="770"/>
    </location>
</feature>
<proteinExistence type="predicted"/>
<evidence type="ECO:0000256" key="3">
    <source>
        <dbReference type="ARBA" id="ARBA00023237"/>
    </source>
</evidence>
<evidence type="ECO:0000256" key="2">
    <source>
        <dbReference type="ARBA" id="ARBA00023136"/>
    </source>
</evidence>
<dbReference type="InterPro" id="IPR036942">
    <property type="entry name" value="Beta-barrel_TonB_sf"/>
</dbReference>
<accession>A0ABT1C1M6</accession>
<keyword evidence="3" id="KW-0998">Cell outer membrane</keyword>
<dbReference type="Pfam" id="PF14905">
    <property type="entry name" value="OMP_b-brl_3"/>
    <property type="match status" value="1"/>
</dbReference>
<keyword evidence="4" id="KW-0732">Signal</keyword>
<comment type="subcellular location">
    <subcellularLocation>
        <location evidence="1">Cell outer membrane</location>
    </subcellularLocation>
</comment>
<sequence length="770" mass="86656">MLKLFLVNVMLFSLSIVANAQQLEGRIMDEHNSPLPYANVIALNGDSVFISGTVTDSTGVFVLPPSTGKYAMLQISLVGYKTRYIPYTKLNLSPIILYTDNIALGEVVVKSHLPKYNRVHGGYSTNIANTIFAKMNNADEVLSMLPRVTGSNGAFTIFGKGTPIIYINGRKVTDGTELRQLKTANISKVTVLTTPGPQYDSETSSVIIIKTKRPIGEGLSGSIDGTYNQSLKAGYAIGTSLNWRSKKVDIFGGFTQNNNYSYSKQSVEQTIDGNKNQIQENLTGMKREGRTKNITAKLGFNYLLNDSTSFGMEYHLEKDVRRQYGRVSYNDLLKINGSGQENIEYLTDVTPNNGPTHEVDAYYNGKLGDFALTFDGTYYHKKTNSLTKTTENSVDNMRVVNSHKLSKSHYAAAKLTAEDQLTDALTLDFGSEYYNSHINQSYINQEGIIASSDNVIKESNMAAFTSLGYKLDNFDISGGLRYEHIINKVYEDGTKNADESRTYNKFFPNIDLSYSTEDFNIGLSYGVTSTKPSYDQLSNIIAYDSRYLYEGGNPALKMTMEHSIELSAMYKFLNASVAYEIDHNPIVQWGKRYDSQSDIILLTNINIPKEKALTFSLTAQPVITFWHPTFEFDFQKQNIDKRDLSYNFNKPIFQLVFNNIIVLRPSMMIGANYLFHTSGADGYSFMGKYQEFSMSVTKMFFKRKLYTKIQLNDIFRSTKTTNDLHTDYYNIKSTISPNCRSLILTLGYNFNTTHKRYTGDGAGKEEKSRL</sequence>
<feature type="signal peptide" evidence="4">
    <location>
        <begin position="1"/>
        <end position="20"/>
    </location>
</feature>
<protein>
    <submittedName>
        <fullName evidence="6">Outer membrane beta-barrel protein</fullName>
    </submittedName>
</protein>
<evidence type="ECO:0000259" key="5">
    <source>
        <dbReference type="Pfam" id="PF14905"/>
    </source>
</evidence>
<dbReference type="SUPFAM" id="SSF56935">
    <property type="entry name" value="Porins"/>
    <property type="match status" value="1"/>
</dbReference>
<dbReference type="EMBL" id="JAMXLY010000056">
    <property type="protein sequence ID" value="MCO6026418.1"/>
    <property type="molecule type" value="Genomic_DNA"/>
</dbReference>
<dbReference type="Pfam" id="PF13715">
    <property type="entry name" value="CarbopepD_reg_2"/>
    <property type="match status" value="1"/>
</dbReference>
<organism evidence="6 7">
    <name type="scientific">Segatella cerevisiae</name>
    <dbReference type="NCBI Taxonomy" id="2053716"/>
    <lineage>
        <taxon>Bacteria</taxon>
        <taxon>Pseudomonadati</taxon>
        <taxon>Bacteroidota</taxon>
        <taxon>Bacteroidia</taxon>
        <taxon>Bacteroidales</taxon>
        <taxon>Prevotellaceae</taxon>
        <taxon>Segatella</taxon>
    </lineage>
</organism>
<dbReference type="Gene3D" id="2.40.170.20">
    <property type="entry name" value="TonB-dependent receptor, beta-barrel domain"/>
    <property type="match status" value="1"/>
</dbReference>
<evidence type="ECO:0000256" key="4">
    <source>
        <dbReference type="SAM" id="SignalP"/>
    </source>
</evidence>
<evidence type="ECO:0000313" key="7">
    <source>
        <dbReference type="Proteomes" id="UP001204015"/>
    </source>
</evidence>
<gene>
    <name evidence="6" type="ORF">NG821_11320</name>
</gene>
<evidence type="ECO:0000313" key="6">
    <source>
        <dbReference type="EMBL" id="MCO6026418.1"/>
    </source>
</evidence>
<name>A0ABT1C1M6_9BACT</name>
<dbReference type="SUPFAM" id="SSF49464">
    <property type="entry name" value="Carboxypeptidase regulatory domain-like"/>
    <property type="match status" value="1"/>
</dbReference>